<dbReference type="Gene3D" id="3.60.10.10">
    <property type="entry name" value="Endonuclease/exonuclease/phosphatase"/>
    <property type="match status" value="1"/>
</dbReference>
<dbReference type="GO" id="GO:0016787">
    <property type="term" value="F:hydrolase activity"/>
    <property type="evidence" value="ECO:0007669"/>
    <property type="project" value="UniProtKB-KW"/>
</dbReference>
<dbReference type="EMBL" id="QGNW01000001">
    <property type="protein sequence ID" value="RVX23994.1"/>
    <property type="molecule type" value="Genomic_DNA"/>
</dbReference>
<dbReference type="PROSITE" id="PS00726">
    <property type="entry name" value="AP_NUCLEASE_F1_1"/>
    <property type="match status" value="1"/>
</dbReference>
<dbReference type="InterPro" id="IPR004808">
    <property type="entry name" value="AP_endonuc_1"/>
</dbReference>
<evidence type="ECO:0000313" key="7">
    <source>
        <dbReference type="EMBL" id="RVX23994.1"/>
    </source>
</evidence>
<feature type="binding site" evidence="5">
    <location>
        <position position="7"/>
    </location>
    <ligand>
        <name>Mg(2+)</name>
        <dbReference type="ChEBI" id="CHEBI:18420"/>
        <label>1</label>
    </ligand>
</feature>
<protein>
    <recommendedName>
        <fullName evidence="6">Endonuclease/exonuclease/phosphatase domain-containing protein</fullName>
    </recommendedName>
</protein>
<comment type="caution">
    <text evidence="7">The sequence shown here is derived from an EMBL/GenBank/DDBJ whole genome shotgun (WGS) entry which is preliminary data.</text>
</comment>
<keyword evidence="3" id="KW-0378">Hydrolase</keyword>
<keyword evidence="2 5" id="KW-0479">Metal-binding</keyword>
<gene>
    <name evidence="7" type="ORF">CK203_000552</name>
</gene>
<dbReference type="Proteomes" id="UP000288805">
    <property type="component" value="Unassembled WGS sequence"/>
</dbReference>
<organism evidence="7 8">
    <name type="scientific">Vitis vinifera</name>
    <name type="common">Grape</name>
    <dbReference type="NCBI Taxonomy" id="29760"/>
    <lineage>
        <taxon>Eukaryota</taxon>
        <taxon>Viridiplantae</taxon>
        <taxon>Streptophyta</taxon>
        <taxon>Embryophyta</taxon>
        <taxon>Tracheophyta</taxon>
        <taxon>Spermatophyta</taxon>
        <taxon>Magnoliopsida</taxon>
        <taxon>eudicotyledons</taxon>
        <taxon>Gunneridae</taxon>
        <taxon>Pentapetalae</taxon>
        <taxon>rosids</taxon>
        <taxon>Vitales</taxon>
        <taxon>Vitaceae</taxon>
        <taxon>Viteae</taxon>
        <taxon>Vitis</taxon>
    </lineage>
</organism>
<evidence type="ECO:0000313" key="8">
    <source>
        <dbReference type="Proteomes" id="UP000288805"/>
    </source>
</evidence>
<dbReference type="SUPFAM" id="SSF56219">
    <property type="entry name" value="DNase I-like"/>
    <property type="match status" value="1"/>
</dbReference>
<feature type="binding site" evidence="5">
    <location>
        <position position="36"/>
    </location>
    <ligand>
        <name>Mg(2+)</name>
        <dbReference type="ChEBI" id="CHEBI:18420"/>
        <label>1</label>
    </ligand>
</feature>
<evidence type="ECO:0000256" key="4">
    <source>
        <dbReference type="ARBA" id="ARBA00022842"/>
    </source>
</evidence>
<dbReference type="GO" id="GO:0006281">
    <property type="term" value="P:DNA repair"/>
    <property type="evidence" value="ECO:0007669"/>
    <property type="project" value="InterPro"/>
</dbReference>
<dbReference type="GO" id="GO:0046872">
    <property type="term" value="F:metal ion binding"/>
    <property type="evidence" value="ECO:0007669"/>
    <property type="project" value="UniProtKB-KW"/>
</dbReference>
<accession>A0A438KS02</accession>
<dbReference type="InterPro" id="IPR036691">
    <property type="entry name" value="Endo/exonu/phosph_ase_sf"/>
</dbReference>
<evidence type="ECO:0000256" key="3">
    <source>
        <dbReference type="ARBA" id="ARBA00022801"/>
    </source>
</evidence>
<keyword evidence="4 5" id="KW-0460">Magnesium</keyword>
<evidence type="ECO:0000256" key="2">
    <source>
        <dbReference type="ARBA" id="ARBA00022723"/>
    </source>
</evidence>
<reference evidence="7 8" key="1">
    <citation type="journal article" date="2018" name="PLoS Genet.">
        <title>Population sequencing reveals clonal diversity and ancestral inbreeding in the grapevine cultivar Chardonnay.</title>
        <authorList>
            <person name="Roach M.J."/>
            <person name="Johnson D.L."/>
            <person name="Bohlmann J."/>
            <person name="van Vuuren H.J."/>
            <person name="Jones S.J."/>
            <person name="Pretorius I.S."/>
            <person name="Schmidt S.A."/>
            <person name="Borneman A.R."/>
        </authorList>
    </citation>
    <scope>NUCLEOTIDE SEQUENCE [LARGE SCALE GENOMIC DNA]</scope>
    <source>
        <strain evidence="8">cv. Chardonnay</strain>
        <tissue evidence="7">Leaf</tissue>
    </source>
</reference>
<sequence>MKIINWNVRGLGSRNKRRMVKDFLRSTNPDVVMIQETKKEKCDRRFVGGVWMVRNKDWVALPASRASGGILIIWDSKNLRSEEVVIGSFSVSVKFALDGCGPL</sequence>
<name>A0A438KS02_VITVI</name>
<dbReference type="PANTHER" id="PTHR22748:SF4">
    <property type="entry name" value="DNA-(APURINIC OR APYRIMIDINIC SITE) ENDONUCLEASE 2"/>
    <property type="match status" value="1"/>
</dbReference>
<evidence type="ECO:0000256" key="5">
    <source>
        <dbReference type="PIRSR" id="PIRSR604808-2"/>
    </source>
</evidence>
<dbReference type="InterPro" id="IPR005135">
    <property type="entry name" value="Endo/exonuclease/phosphatase"/>
</dbReference>
<dbReference type="PANTHER" id="PTHR22748">
    <property type="entry name" value="AP ENDONUCLEASE"/>
    <property type="match status" value="1"/>
</dbReference>
<dbReference type="InterPro" id="IPR020847">
    <property type="entry name" value="AP_endonuclease_F1_BS"/>
</dbReference>
<comment type="similarity">
    <text evidence="1">Belongs to the DNA repair enzymes AP/ExoA family.</text>
</comment>
<dbReference type="GO" id="GO:0004519">
    <property type="term" value="F:endonuclease activity"/>
    <property type="evidence" value="ECO:0007669"/>
    <property type="project" value="InterPro"/>
</dbReference>
<feature type="domain" description="Endonuclease/exonuclease/phosphatase" evidence="6">
    <location>
        <begin position="5"/>
        <end position="41"/>
    </location>
</feature>
<dbReference type="AlphaFoldDB" id="A0A438KS02"/>
<comment type="cofactor">
    <cofactor evidence="5">
        <name>Mg(2+)</name>
        <dbReference type="ChEBI" id="CHEBI:18420"/>
    </cofactor>
    <cofactor evidence="5">
        <name>Mn(2+)</name>
        <dbReference type="ChEBI" id="CHEBI:29035"/>
    </cofactor>
    <text evidence="5">Probably binds two magnesium or manganese ions per subunit.</text>
</comment>
<keyword evidence="5" id="KW-0464">Manganese</keyword>
<dbReference type="GO" id="GO:0003677">
    <property type="term" value="F:DNA binding"/>
    <property type="evidence" value="ECO:0007669"/>
    <property type="project" value="InterPro"/>
</dbReference>
<proteinExistence type="inferred from homology"/>
<evidence type="ECO:0000259" key="6">
    <source>
        <dbReference type="Pfam" id="PF03372"/>
    </source>
</evidence>
<evidence type="ECO:0000256" key="1">
    <source>
        <dbReference type="ARBA" id="ARBA00007092"/>
    </source>
</evidence>
<dbReference type="Pfam" id="PF03372">
    <property type="entry name" value="Exo_endo_phos"/>
    <property type="match status" value="1"/>
</dbReference>